<gene>
    <name evidence="1" type="ORF">LCGC14_3168240</name>
</gene>
<comment type="caution">
    <text evidence="1">The sequence shown here is derived from an EMBL/GenBank/DDBJ whole genome shotgun (WGS) entry which is preliminary data.</text>
</comment>
<sequence length="167" mass="19512">MHYFKEIKTLKIVTRQFEFNMEVLDGKLEEIEPTSPCLLLAHVPNKKWSYDVTILEKLDAEDGINRLNPLPQISDKPKEYYTVILETDYNEYMHDYDFREVTGKIKKIKKDDVIKDDPKPRVLDTEKAKTNMGTVPNNAVTFDYSPALARTHEKTVHKFRSGSQRYG</sequence>
<proteinExistence type="predicted"/>
<protein>
    <submittedName>
        <fullName evidence="1">Uncharacterized protein</fullName>
    </submittedName>
</protein>
<reference evidence="1" key="1">
    <citation type="journal article" date="2015" name="Nature">
        <title>Complex archaea that bridge the gap between prokaryotes and eukaryotes.</title>
        <authorList>
            <person name="Spang A."/>
            <person name="Saw J.H."/>
            <person name="Jorgensen S.L."/>
            <person name="Zaremba-Niedzwiedzka K."/>
            <person name="Martijn J."/>
            <person name="Lind A.E."/>
            <person name="van Eijk R."/>
            <person name="Schleper C."/>
            <person name="Guy L."/>
            <person name="Ettema T.J."/>
        </authorList>
    </citation>
    <scope>NUCLEOTIDE SEQUENCE</scope>
</reference>
<dbReference type="EMBL" id="LAZR01070241">
    <property type="protein sequence ID" value="KKK43560.1"/>
    <property type="molecule type" value="Genomic_DNA"/>
</dbReference>
<dbReference type="AlphaFoldDB" id="A0A0F8W5U4"/>
<accession>A0A0F8W5U4</accession>
<organism evidence="1">
    <name type="scientific">marine sediment metagenome</name>
    <dbReference type="NCBI Taxonomy" id="412755"/>
    <lineage>
        <taxon>unclassified sequences</taxon>
        <taxon>metagenomes</taxon>
        <taxon>ecological metagenomes</taxon>
    </lineage>
</organism>
<evidence type="ECO:0000313" key="1">
    <source>
        <dbReference type="EMBL" id="KKK43560.1"/>
    </source>
</evidence>
<name>A0A0F8W5U4_9ZZZZ</name>